<evidence type="ECO:0000256" key="8">
    <source>
        <dbReference type="RuleBase" id="RU367038"/>
    </source>
</evidence>
<sequence length="225" mass="24404">MTPWRTTRPWGRRVESRSRRTSAASIPSIATGHLQICKVDWPMEPQSAQAAARPLSSFMDVLLSDRYTSLRLIKNPFGDEIPPINPLKVQQFFTEGCLSRSCLMGIAGGGLGLLFGGFFFTMRPVDIDTTLPMWQQIKQSYKGFIPEVVQSAKSFAKIGFIFSLVECFIEKGRAAHDINNSVYAGCATGAALAYKSGPGAMLGGCAAFGIGSAVFEHFLGGHEAD</sequence>
<protein>
    <recommendedName>
        <fullName evidence="8">Mitochondrial import inner membrane translocase subunit TIM22</fullName>
    </recommendedName>
</protein>
<comment type="subcellular location">
    <subcellularLocation>
        <location evidence="1 8">Mitochondrion inner membrane</location>
        <topology evidence="1 8">Multi-pass membrane protein</topology>
    </subcellularLocation>
</comment>
<keyword evidence="7" id="KW-0472">Membrane</keyword>
<dbReference type="AlphaFoldDB" id="A0A6U4BVD5"/>
<dbReference type="PANTHER" id="PTHR14110">
    <property type="entry name" value="MITOCHONDRIAL IMPORT INNER MEMBRANE TRANSLOCASE SUBUNIT TIM22"/>
    <property type="match status" value="1"/>
</dbReference>
<keyword evidence="4 8" id="KW-0999">Mitochondrion inner membrane</keyword>
<feature type="region of interest" description="Disordered" evidence="9">
    <location>
        <begin position="1"/>
        <end position="25"/>
    </location>
</feature>
<evidence type="ECO:0000313" key="10">
    <source>
        <dbReference type="EMBL" id="CAD9052713.1"/>
    </source>
</evidence>
<keyword evidence="3" id="KW-0812">Transmembrane</keyword>
<evidence type="ECO:0000313" key="12">
    <source>
        <dbReference type="EMBL" id="CAD9052715.1"/>
    </source>
</evidence>
<dbReference type="GO" id="GO:0030943">
    <property type="term" value="F:mitochondrion targeting sequence binding"/>
    <property type="evidence" value="ECO:0007669"/>
    <property type="project" value="TreeGrafter"/>
</dbReference>
<comment type="similarity">
    <text evidence="2 8">Belongs to the Tim17/Tim22/Tim23 family.</text>
</comment>
<evidence type="ECO:0000313" key="13">
    <source>
        <dbReference type="EMBL" id="CAD9052716.1"/>
    </source>
</evidence>
<dbReference type="PANTHER" id="PTHR14110:SF0">
    <property type="entry name" value="MITOCHONDRIAL IMPORT INNER MEMBRANE TRANSLOCASE SUBUNIT TIM22"/>
    <property type="match status" value="1"/>
</dbReference>
<evidence type="ECO:0000256" key="9">
    <source>
        <dbReference type="SAM" id="MobiDB-lite"/>
    </source>
</evidence>
<dbReference type="EMBL" id="HBGB01013506">
    <property type="protein sequence ID" value="CAD9052716.1"/>
    <property type="molecule type" value="Transcribed_RNA"/>
</dbReference>
<keyword evidence="8" id="KW-0813">Transport</keyword>
<keyword evidence="8" id="KW-0811">Translocation</keyword>
<evidence type="ECO:0000256" key="3">
    <source>
        <dbReference type="ARBA" id="ARBA00022692"/>
    </source>
</evidence>
<dbReference type="EMBL" id="HBGB01013502">
    <property type="protein sequence ID" value="CAD9052715.1"/>
    <property type="molecule type" value="Transcribed_RNA"/>
</dbReference>
<keyword evidence="6 8" id="KW-0496">Mitochondrion</keyword>
<name>A0A6U4BVD5_9ALVE</name>
<evidence type="ECO:0000256" key="5">
    <source>
        <dbReference type="ARBA" id="ARBA00022989"/>
    </source>
</evidence>
<comment type="subunit">
    <text evidence="8">Component of the TIM22 complex.</text>
</comment>
<dbReference type="Pfam" id="PF02466">
    <property type="entry name" value="Tim17"/>
    <property type="match status" value="1"/>
</dbReference>
<proteinExistence type="inferred from homology"/>
<dbReference type="EMBL" id="HBGB01013500">
    <property type="protein sequence ID" value="CAD9052713.1"/>
    <property type="molecule type" value="Transcribed_RNA"/>
</dbReference>
<organism evidence="11">
    <name type="scientific">Vitrella brassicaformis</name>
    <dbReference type="NCBI Taxonomy" id="1169539"/>
    <lineage>
        <taxon>Eukaryota</taxon>
        <taxon>Sar</taxon>
        <taxon>Alveolata</taxon>
        <taxon>Colpodellida</taxon>
        <taxon>Vitrellaceae</taxon>
        <taxon>Vitrella</taxon>
    </lineage>
</organism>
<evidence type="ECO:0000313" key="11">
    <source>
        <dbReference type="EMBL" id="CAD9052714.1"/>
    </source>
</evidence>
<evidence type="ECO:0000256" key="1">
    <source>
        <dbReference type="ARBA" id="ARBA00004448"/>
    </source>
</evidence>
<comment type="function">
    <text evidence="8">Essential core component of the TIM22 complex, a complex that mediates the import and insertion of multi-pass transmembrane proteins into the mitochondrial inner membrane. In the TIM22 complex, it constitutes the voltage-activated and signal-gated channel. Forms a twin-pore translocase that uses the membrane potential as external driving force in 2 voltage-dependent steps.</text>
</comment>
<dbReference type="GO" id="GO:0042721">
    <property type="term" value="C:TIM22 mitochondrial import inner membrane insertion complex"/>
    <property type="evidence" value="ECO:0007669"/>
    <property type="project" value="UniProtKB-UniRule"/>
</dbReference>
<evidence type="ECO:0000256" key="4">
    <source>
        <dbReference type="ARBA" id="ARBA00022792"/>
    </source>
</evidence>
<reference evidence="11" key="1">
    <citation type="submission" date="2021-01" db="EMBL/GenBank/DDBJ databases">
        <authorList>
            <person name="Corre E."/>
            <person name="Pelletier E."/>
            <person name="Niang G."/>
            <person name="Scheremetjew M."/>
            <person name="Finn R."/>
            <person name="Kale V."/>
            <person name="Holt S."/>
            <person name="Cochrane G."/>
            <person name="Meng A."/>
            <person name="Brown T."/>
            <person name="Cohen L."/>
        </authorList>
    </citation>
    <scope>NUCLEOTIDE SEQUENCE</scope>
    <source>
        <strain evidence="11">CCMP3346</strain>
    </source>
</reference>
<evidence type="ECO:0000256" key="2">
    <source>
        <dbReference type="ARBA" id="ARBA00008444"/>
    </source>
</evidence>
<evidence type="ECO:0000256" key="7">
    <source>
        <dbReference type="ARBA" id="ARBA00023136"/>
    </source>
</evidence>
<accession>A0A6U4BVD5</accession>
<dbReference type="GO" id="GO:0045039">
    <property type="term" value="P:protein insertion into mitochondrial inner membrane"/>
    <property type="evidence" value="ECO:0007669"/>
    <property type="project" value="UniProtKB-UniRule"/>
</dbReference>
<keyword evidence="8" id="KW-0653">Protein transport</keyword>
<keyword evidence="5" id="KW-1133">Transmembrane helix</keyword>
<evidence type="ECO:0000256" key="6">
    <source>
        <dbReference type="ARBA" id="ARBA00023128"/>
    </source>
</evidence>
<dbReference type="EMBL" id="HBGB01013501">
    <property type="protein sequence ID" value="CAD9052714.1"/>
    <property type="molecule type" value="Transcribed_RNA"/>
</dbReference>
<dbReference type="GO" id="GO:0008320">
    <property type="term" value="F:protein transmembrane transporter activity"/>
    <property type="evidence" value="ECO:0007669"/>
    <property type="project" value="UniProtKB-UniRule"/>
</dbReference>
<dbReference type="InterPro" id="IPR039175">
    <property type="entry name" value="TIM22"/>
</dbReference>
<gene>
    <name evidence="10" type="ORF">VBRA1451_LOCUS7775</name>
    <name evidence="11" type="ORF">VBRA1451_LOCUS7776</name>
    <name evidence="12" type="ORF">VBRA1451_LOCUS7777</name>
    <name evidence="13" type="ORF">VBRA1451_LOCUS7778</name>
</gene>